<sequence>MAQFTNQATLSYNGSVVNSNVAVGEILEALSAQKTAVRETYVAGDTITYVISLRNAGAAAWTGLTVSDDLGAYAFGTPAETVYPLEYIAPSIQYYSNGILQAKPTVTAGPPLVISGISVPAGGDAVLIYETKTTPYAPPGVEASITNTATITGDTITPVTAQETVAAQVTPILSIAKAVAPVPVAENGRLTYTFDIQNTGNAPVTAADAAIISDVFAPILRDLTVTYNGAAWAQGTDYTYDAAGNFATVAGKLLVPAAAYTQDAQTGAWIVTPSTSTLTVSGTIA</sequence>
<comment type="caution">
    <text evidence="2">The sequence shown here is derived from an EMBL/GenBank/DDBJ whole genome shotgun (WGS) entry which is preliminary data.</text>
</comment>
<gene>
    <name evidence="2" type="ORF">KQI75_10720</name>
</gene>
<organism evidence="2 3">
    <name type="scientific">Butyricicoccus intestinisimiae</name>
    <dbReference type="NCBI Taxonomy" id="2841509"/>
    <lineage>
        <taxon>Bacteria</taxon>
        <taxon>Bacillati</taxon>
        <taxon>Bacillota</taxon>
        <taxon>Clostridia</taxon>
        <taxon>Eubacteriales</taxon>
        <taxon>Butyricicoccaceae</taxon>
        <taxon>Butyricicoccus</taxon>
    </lineage>
</organism>
<feature type="domain" description="DUF11" evidence="1">
    <location>
        <begin position="30"/>
        <end position="165"/>
    </location>
</feature>
<protein>
    <submittedName>
        <fullName evidence="2">DUF11 domain-containing protein</fullName>
    </submittedName>
</protein>
<dbReference type="InterPro" id="IPR047589">
    <property type="entry name" value="DUF11_rpt"/>
</dbReference>
<evidence type="ECO:0000259" key="1">
    <source>
        <dbReference type="Pfam" id="PF01345"/>
    </source>
</evidence>
<accession>A0ABS6ETR3</accession>
<dbReference type="NCBIfam" id="TIGR01451">
    <property type="entry name" value="B_ant_repeat"/>
    <property type="match status" value="1"/>
</dbReference>
<dbReference type="EMBL" id="JAHLQI010000006">
    <property type="protein sequence ID" value="MBU5491085.1"/>
    <property type="molecule type" value="Genomic_DNA"/>
</dbReference>
<dbReference type="InterPro" id="IPR001434">
    <property type="entry name" value="OmcB-like_DUF11"/>
</dbReference>
<dbReference type="Pfam" id="PF01345">
    <property type="entry name" value="DUF11"/>
    <property type="match status" value="1"/>
</dbReference>
<evidence type="ECO:0000313" key="2">
    <source>
        <dbReference type="EMBL" id="MBU5491085.1"/>
    </source>
</evidence>
<name>A0ABS6ETR3_9FIRM</name>
<dbReference type="Proteomes" id="UP000783588">
    <property type="component" value="Unassembled WGS sequence"/>
</dbReference>
<keyword evidence="3" id="KW-1185">Reference proteome</keyword>
<reference evidence="2 3" key="1">
    <citation type="submission" date="2021-06" db="EMBL/GenBank/DDBJ databases">
        <authorList>
            <person name="Sun Q."/>
            <person name="Li D."/>
        </authorList>
    </citation>
    <scope>NUCLEOTIDE SEQUENCE [LARGE SCALE GENOMIC DNA]</scope>
    <source>
        <strain evidence="2 3">MSJd-7</strain>
    </source>
</reference>
<evidence type="ECO:0000313" key="3">
    <source>
        <dbReference type="Proteomes" id="UP000783588"/>
    </source>
</evidence>
<dbReference type="RefSeq" id="WP_216470800.1">
    <property type="nucleotide sequence ID" value="NZ_JAHLQI010000006.1"/>
</dbReference>
<proteinExistence type="predicted"/>